<proteinExistence type="predicted"/>
<dbReference type="Proteomes" id="UP001521209">
    <property type="component" value="Unassembled WGS sequence"/>
</dbReference>
<evidence type="ECO:0000256" key="1">
    <source>
        <dbReference type="ARBA" id="ARBA00004651"/>
    </source>
</evidence>
<evidence type="ECO:0000256" key="5">
    <source>
        <dbReference type="ARBA" id="ARBA00023136"/>
    </source>
</evidence>
<reference evidence="8 9" key="1">
    <citation type="submission" date="2022-01" db="EMBL/GenBank/DDBJ databases">
        <authorList>
            <person name="Won M."/>
            <person name="Kim S.-J."/>
            <person name="Kwon S.-W."/>
        </authorList>
    </citation>
    <scope>NUCLEOTIDE SEQUENCE [LARGE SCALE GENOMIC DNA]</scope>
    <source>
        <strain evidence="8 9">KCTC 23505</strain>
    </source>
</reference>
<dbReference type="RefSeq" id="WP_235702606.1">
    <property type="nucleotide sequence ID" value="NZ_JAKGBZ010000002.1"/>
</dbReference>
<keyword evidence="4 6" id="KW-1133">Transmembrane helix</keyword>
<protein>
    <submittedName>
        <fullName evidence="8">DMT family transporter</fullName>
    </submittedName>
</protein>
<feature type="transmembrane region" description="Helical" evidence="6">
    <location>
        <begin position="154"/>
        <end position="176"/>
    </location>
</feature>
<feature type="transmembrane region" description="Helical" evidence="6">
    <location>
        <begin position="18"/>
        <end position="39"/>
    </location>
</feature>
<evidence type="ECO:0000313" key="9">
    <source>
        <dbReference type="Proteomes" id="UP001521209"/>
    </source>
</evidence>
<organism evidence="8 9">
    <name type="scientific">Acidiphilium iwatense</name>
    <dbReference type="NCBI Taxonomy" id="768198"/>
    <lineage>
        <taxon>Bacteria</taxon>
        <taxon>Pseudomonadati</taxon>
        <taxon>Pseudomonadota</taxon>
        <taxon>Alphaproteobacteria</taxon>
        <taxon>Acetobacterales</taxon>
        <taxon>Acidocellaceae</taxon>
        <taxon>Acidiphilium</taxon>
    </lineage>
</organism>
<keyword evidence="2" id="KW-1003">Cell membrane</keyword>
<dbReference type="InterPro" id="IPR000620">
    <property type="entry name" value="EamA_dom"/>
</dbReference>
<evidence type="ECO:0000256" key="2">
    <source>
        <dbReference type="ARBA" id="ARBA00022475"/>
    </source>
</evidence>
<feature type="transmembrane region" description="Helical" evidence="6">
    <location>
        <begin position="188"/>
        <end position="206"/>
    </location>
</feature>
<evidence type="ECO:0000259" key="7">
    <source>
        <dbReference type="Pfam" id="PF00892"/>
    </source>
</evidence>
<dbReference type="PANTHER" id="PTHR42920:SF5">
    <property type="entry name" value="EAMA DOMAIN-CONTAINING PROTEIN"/>
    <property type="match status" value="1"/>
</dbReference>
<dbReference type="Pfam" id="PF00892">
    <property type="entry name" value="EamA"/>
    <property type="match status" value="2"/>
</dbReference>
<feature type="transmembrane region" description="Helical" evidence="6">
    <location>
        <begin position="75"/>
        <end position="92"/>
    </location>
</feature>
<accession>A0ABS9DRJ6</accession>
<keyword evidence="3 6" id="KW-0812">Transmembrane</keyword>
<sequence length="294" mass="30652">MSEITRPRAGSMRLPSPVLVLVLVTMLWGGTFLVTRIALHFVGPFGFVGLRFAVAAIAVALAVRPHPASFQRRELVGGVVIGVILFLGYGLQADGLRTVASGESAFLTALYVPMVPMLEFLLFRRKPGLAALVGLILAFAGLVLISGVTPSNLALGAGAILTLGGALAAAVEIVLIGRFSTHTDPRRIALVQLTTVAVLALATELVRGGRILTTAPFAIGAVLGLGLVTAFIMVAQNWAQRSVPANRATLIYAMEPVWAGLIGAAFGEMFAAAQVFGGAMIVGSVVLSQWRSAR</sequence>
<feature type="domain" description="EamA" evidence="7">
    <location>
        <begin position="18"/>
        <end position="146"/>
    </location>
</feature>
<dbReference type="SUPFAM" id="SSF103481">
    <property type="entry name" value="Multidrug resistance efflux transporter EmrE"/>
    <property type="match status" value="2"/>
</dbReference>
<comment type="caution">
    <text evidence="8">The sequence shown here is derived from an EMBL/GenBank/DDBJ whole genome shotgun (WGS) entry which is preliminary data.</text>
</comment>
<gene>
    <name evidence="8" type="ORF">L2A60_01530</name>
</gene>
<dbReference type="EMBL" id="JAKGBZ010000002">
    <property type="protein sequence ID" value="MCF3945364.1"/>
    <property type="molecule type" value="Genomic_DNA"/>
</dbReference>
<dbReference type="InterPro" id="IPR051258">
    <property type="entry name" value="Diverse_Substrate_Transporter"/>
</dbReference>
<evidence type="ECO:0000256" key="3">
    <source>
        <dbReference type="ARBA" id="ARBA00022692"/>
    </source>
</evidence>
<name>A0ABS9DRJ6_9PROT</name>
<dbReference type="InterPro" id="IPR037185">
    <property type="entry name" value="EmrE-like"/>
</dbReference>
<keyword evidence="5 6" id="KW-0472">Membrane</keyword>
<keyword evidence="9" id="KW-1185">Reference proteome</keyword>
<evidence type="ECO:0000256" key="6">
    <source>
        <dbReference type="SAM" id="Phobius"/>
    </source>
</evidence>
<comment type="subcellular location">
    <subcellularLocation>
        <location evidence="1">Cell membrane</location>
        <topology evidence="1">Multi-pass membrane protein</topology>
    </subcellularLocation>
</comment>
<evidence type="ECO:0000313" key="8">
    <source>
        <dbReference type="EMBL" id="MCF3945364.1"/>
    </source>
</evidence>
<feature type="domain" description="EamA" evidence="7">
    <location>
        <begin position="158"/>
        <end position="287"/>
    </location>
</feature>
<feature type="transmembrane region" description="Helical" evidence="6">
    <location>
        <begin position="45"/>
        <end position="63"/>
    </location>
</feature>
<dbReference type="PANTHER" id="PTHR42920">
    <property type="entry name" value="OS03G0707200 PROTEIN-RELATED"/>
    <property type="match status" value="1"/>
</dbReference>
<feature type="transmembrane region" description="Helical" evidence="6">
    <location>
        <begin position="129"/>
        <end position="148"/>
    </location>
</feature>
<evidence type="ECO:0000256" key="4">
    <source>
        <dbReference type="ARBA" id="ARBA00022989"/>
    </source>
</evidence>
<feature type="transmembrane region" description="Helical" evidence="6">
    <location>
        <begin position="212"/>
        <end position="235"/>
    </location>
</feature>
<feature type="transmembrane region" description="Helical" evidence="6">
    <location>
        <begin position="104"/>
        <end position="122"/>
    </location>
</feature>